<dbReference type="EMBL" id="CBLY010000006">
    <property type="protein sequence ID" value="CDG34242.1"/>
    <property type="molecule type" value="Genomic_DNA"/>
</dbReference>
<dbReference type="GO" id="GO:0015171">
    <property type="term" value="F:amino acid transmembrane transporter activity"/>
    <property type="evidence" value="ECO:0007669"/>
    <property type="project" value="TreeGrafter"/>
</dbReference>
<evidence type="ECO:0000313" key="7">
    <source>
        <dbReference type="EMBL" id="CDG34242.1"/>
    </source>
</evidence>
<organism evidence="7 8">
    <name type="scientific">Parasaccharibacter apium</name>
    <dbReference type="NCBI Taxonomy" id="1510841"/>
    <lineage>
        <taxon>Bacteria</taxon>
        <taxon>Pseudomonadati</taxon>
        <taxon>Pseudomonadota</taxon>
        <taxon>Alphaproteobacteria</taxon>
        <taxon>Acetobacterales</taxon>
        <taxon>Acetobacteraceae</taxon>
        <taxon>Parasaccharibacter</taxon>
    </lineage>
</organism>
<name>A0A7U7G6X9_9PROT</name>
<dbReference type="Pfam" id="PF01810">
    <property type="entry name" value="LysE"/>
    <property type="match status" value="1"/>
</dbReference>
<feature type="transmembrane region" description="Helical" evidence="6">
    <location>
        <begin position="57"/>
        <end position="82"/>
    </location>
</feature>
<accession>A0A7U7G6X9</accession>
<dbReference type="PANTHER" id="PTHR30086:SF20">
    <property type="entry name" value="ARGININE EXPORTER PROTEIN ARGO-RELATED"/>
    <property type="match status" value="1"/>
</dbReference>
<feature type="transmembrane region" description="Helical" evidence="6">
    <location>
        <begin position="20"/>
        <end position="45"/>
    </location>
</feature>
<gene>
    <name evidence="7" type="ORF">SACS_1504</name>
</gene>
<comment type="subcellular location">
    <subcellularLocation>
        <location evidence="1">Cell membrane</location>
        <topology evidence="1">Multi-pass membrane protein</topology>
    </subcellularLocation>
</comment>
<feature type="transmembrane region" description="Helical" evidence="6">
    <location>
        <begin position="88"/>
        <end position="105"/>
    </location>
</feature>
<dbReference type="AlphaFoldDB" id="A0A7U7G6X9"/>
<dbReference type="Proteomes" id="UP000027590">
    <property type="component" value="Unassembled WGS sequence"/>
</dbReference>
<keyword evidence="2" id="KW-1003">Cell membrane</keyword>
<reference evidence="7 8" key="2">
    <citation type="journal article" date="2014" name="PLoS ONE">
        <title>Evolution of mitochondria reconstructed from the energy metabolism of living bacteria.</title>
        <authorList>
            <person name="Degli Esposti M."/>
            <person name="Chouaia B."/>
            <person name="Comandatore F."/>
            <person name="Crotti E."/>
            <person name="Sassera D."/>
            <person name="Lievens P.M."/>
            <person name="Daffonchio D."/>
            <person name="Bandi C."/>
        </authorList>
    </citation>
    <scope>NUCLEOTIDE SEQUENCE [LARGE SCALE GENOMIC DNA]</scope>
    <source>
        <strain evidence="8">AM169</strain>
    </source>
</reference>
<keyword evidence="3 6" id="KW-0812">Transmembrane</keyword>
<reference evidence="7 8" key="1">
    <citation type="journal article" date="2014" name="Genome Biol. Evol.">
        <title>Acetic acid bacteria genomes reveal functional traits for adaptation to life in insect guts.</title>
        <authorList>
            <person name="Chouaia B."/>
            <person name="Gaiarsa S."/>
            <person name="Crotti E."/>
            <person name="Comandatore F."/>
            <person name="Degli Esposti M."/>
            <person name="Ricci I."/>
            <person name="Alma A."/>
            <person name="Favia G."/>
            <person name="Bandi C."/>
            <person name="Daffonchio D."/>
        </authorList>
    </citation>
    <scope>NUCLEOTIDE SEQUENCE [LARGE SCALE GENOMIC DNA]</scope>
    <source>
        <strain evidence="8">AM169</strain>
    </source>
</reference>
<proteinExistence type="predicted"/>
<dbReference type="PANTHER" id="PTHR30086">
    <property type="entry name" value="ARGININE EXPORTER PROTEIN ARGO"/>
    <property type="match status" value="1"/>
</dbReference>
<feature type="transmembrane region" description="Helical" evidence="6">
    <location>
        <begin position="145"/>
        <end position="162"/>
    </location>
</feature>
<dbReference type="InterPro" id="IPR001123">
    <property type="entry name" value="LeuE-type"/>
</dbReference>
<evidence type="ECO:0000256" key="2">
    <source>
        <dbReference type="ARBA" id="ARBA00022475"/>
    </source>
</evidence>
<comment type="caution">
    <text evidence="7">The sequence shown here is derived from an EMBL/GenBank/DDBJ whole genome shotgun (WGS) entry which is preliminary data.</text>
</comment>
<dbReference type="GO" id="GO:0005886">
    <property type="term" value="C:plasma membrane"/>
    <property type="evidence" value="ECO:0007669"/>
    <property type="project" value="UniProtKB-SubCell"/>
</dbReference>
<evidence type="ECO:0000256" key="1">
    <source>
        <dbReference type="ARBA" id="ARBA00004651"/>
    </source>
</evidence>
<evidence type="ECO:0000313" key="8">
    <source>
        <dbReference type="Proteomes" id="UP000027590"/>
    </source>
</evidence>
<evidence type="ECO:0000256" key="4">
    <source>
        <dbReference type="ARBA" id="ARBA00022989"/>
    </source>
</evidence>
<evidence type="ECO:0000256" key="3">
    <source>
        <dbReference type="ARBA" id="ARBA00022692"/>
    </source>
</evidence>
<evidence type="ECO:0000256" key="6">
    <source>
        <dbReference type="SAM" id="Phobius"/>
    </source>
</evidence>
<dbReference type="PIRSF" id="PIRSF006324">
    <property type="entry name" value="LeuE"/>
    <property type="match status" value="1"/>
</dbReference>
<keyword evidence="5 6" id="KW-0472">Membrane</keyword>
<protein>
    <submittedName>
        <fullName evidence="7">Efflux protein, LysE family</fullName>
    </submittedName>
</protein>
<keyword evidence="4 6" id="KW-1133">Transmembrane helix</keyword>
<sequence>MRSIVAGFFSGVCFFMHQWLLPLLAFTTAAAIFTITPGLDSVMVLRTAASDGRRAGIGAIFGIAVGLSLWGLAAAFGLTALLAASSTAFFVVKCVGAVYLVWMGVSQLLRPRMALTTEAGPEQARRVEHRNAFWPGFRRGMLTDLLNPKAGIFVITFFPQFIPPATDVVAFTLVQVVIQVVLTFIWLGLLVALTVPLAQFFNRPVVVRRLDRLTGLVFIGFGAKIFLTDSPSH</sequence>
<evidence type="ECO:0000256" key="5">
    <source>
        <dbReference type="ARBA" id="ARBA00023136"/>
    </source>
</evidence>
<feature type="transmembrane region" description="Helical" evidence="6">
    <location>
        <begin position="168"/>
        <end position="198"/>
    </location>
</feature>